<accession>A0A0D2DB81</accession>
<dbReference type="EMBL" id="KN847339">
    <property type="protein sequence ID" value="KIW39745.1"/>
    <property type="molecule type" value="Genomic_DNA"/>
</dbReference>
<evidence type="ECO:0000313" key="2">
    <source>
        <dbReference type="Proteomes" id="UP000053342"/>
    </source>
</evidence>
<protein>
    <submittedName>
        <fullName evidence="1">Uncharacterized protein</fullName>
    </submittedName>
</protein>
<proteinExistence type="predicted"/>
<dbReference type="HOGENOM" id="CLU_2109036_0_0_1"/>
<dbReference type="GeneID" id="27360405"/>
<organism evidence="1 2">
    <name type="scientific">Exophiala oligosperma</name>
    <dbReference type="NCBI Taxonomy" id="215243"/>
    <lineage>
        <taxon>Eukaryota</taxon>
        <taxon>Fungi</taxon>
        <taxon>Dikarya</taxon>
        <taxon>Ascomycota</taxon>
        <taxon>Pezizomycotina</taxon>
        <taxon>Eurotiomycetes</taxon>
        <taxon>Chaetothyriomycetidae</taxon>
        <taxon>Chaetothyriales</taxon>
        <taxon>Herpotrichiellaceae</taxon>
        <taxon>Exophiala</taxon>
    </lineage>
</organism>
<keyword evidence="2" id="KW-1185">Reference proteome</keyword>
<reference evidence="1 2" key="1">
    <citation type="submission" date="2015-01" db="EMBL/GenBank/DDBJ databases">
        <title>The Genome Sequence of Exophiala oligosperma CBS72588.</title>
        <authorList>
            <consortium name="The Broad Institute Genomics Platform"/>
            <person name="Cuomo C."/>
            <person name="de Hoog S."/>
            <person name="Gorbushina A."/>
            <person name="Stielow B."/>
            <person name="Teixiera M."/>
            <person name="Abouelleil A."/>
            <person name="Chapman S.B."/>
            <person name="Priest M."/>
            <person name="Young S.K."/>
            <person name="Wortman J."/>
            <person name="Nusbaum C."/>
            <person name="Birren B."/>
        </authorList>
    </citation>
    <scope>NUCLEOTIDE SEQUENCE [LARGE SCALE GENOMIC DNA]</scope>
    <source>
        <strain evidence="1 2">CBS 72588</strain>
    </source>
</reference>
<sequence length="115" mass="12820">MPQSETFIALSASPPTHPPVLKLLPTLTAGGRLRTLLTISTDWRLKSSKDPQRDVFVPHIALYTPRNDPATDLRDSCKLWPPVLSPSQKLNCTRVVDLLTNTDPRETLQSQHGQL</sequence>
<evidence type="ECO:0000313" key="1">
    <source>
        <dbReference type="EMBL" id="KIW39745.1"/>
    </source>
</evidence>
<dbReference type="Proteomes" id="UP000053342">
    <property type="component" value="Unassembled WGS sequence"/>
</dbReference>
<name>A0A0D2DB81_9EURO</name>
<dbReference type="AlphaFoldDB" id="A0A0D2DB81"/>
<dbReference type="VEuPathDB" id="FungiDB:PV06_08331"/>
<gene>
    <name evidence="1" type="ORF">PV06_08331</name>
</gene>
<dbReference type="RefSeq" id="XP_016259961.1">
    <property type="nucleotide sequence ID" value="XM_016409653.1"/>
</dbReference>